<dbReference type="SUPFAM" id="SSF57770">
    <property type="entry name" value="Methionyl-tRNA synthetase (MetRS), Zn-domain"/>
    <property type="match status" value="1"/>
</dbReference>
<dbReference type="Pfam" id="PF01588">
    <property type="entry name" value="tRNA_bind"/>
    <property type="match status" value="1"/>
</dbReference>
<keyword evidence="9 14" id="KW-0694">RNA-binding</keyword>
<dbReference type="HAMAP" id="MF_00098">
    <property type="entry name" value="Met_tRNA_synth_type1"/>
    <property type="match status" value="1"/>
</dbReference>
<evidence type="ECO:0000256" key="3">
    <source>
        <dbReference type="ARBA" id="ARBA00012838"/>
    </source>
</evidence>
<evidence type="ECO:0000256" key="2">
    <source>
        <dbReference type="ARBA" id="ARBA00005594"/>
    </source>
</evidence>
<dbReference type="CDD" id="cd07957">
    <property type="entry name" value="Anticodon_Ia_Met"/>
    <property type="match status" value="1"/>
</dbReference>
<dbReference type="Gene3D" id="2.40.50.140">
    <property type="entry name" value="Nucleic acid-binding proteins"/>
    <property type="match status" value="1"/>
</dbReference>
<dbReference type="Proteomes" id="UP000324585">
    <property type="component" value="Unassembled WGS sequence"/>
</dbReference>
<dbReference type="InterPro" id="IPR033911">
    <property type="entry name" value="MetRS_core"/>
</dbReference>
<dbReference type="InterPro" id="IPR009080">
    <property type="entry name" value="tRNAsynth_Ia_anticodon-bd"/>
</dbReference>
<evidence type="ECO:0000256" key="7">
    <source>
        <dbReference type="ARBA" id="ARBA00022741"/>
    </source>
</evidence>
<proteinExistence type="inferred from homology"/>
<dbReference type="InterPro" id="IPR029038">
    <property type="entry name" value="MetRS_Zn"/>
</dbReference>
<dbReference type="Gene3D" id="2.20.28.20">
    <property type="entry name" value="Methionyl-tRNA synthetase, Zn-domain"/>
    <property type="match status" value="1"/>
</dbReference>
<evidence type="ECO:0000256" key="9">
    <source>
        <dbReference type="ARBA" id="ARBA00022884"/>
    </source>
</evidence>
<dbReference type="GO" id="GO:0017101">
    <property type="term" value="C:aminoacyl-tRNA synthetase multienzyme complex"/>
    <property type="evidence" value="ECO:0007669"/>
    <property type="project" value="TreeGrafter"/>
</dbReference>
<dbReference type="GO" id="GO:0005524">
    <property type="term" value="F:ATP binding"/>
    <property type="evidence" value="ECO:0007669"/>
    <property type="project" value="UniProtKB-KW"/>
</dbReference>
<reference evidence="18" key="1">
    <citation type="journal article" date="2019" name="Nat. Commun.">
        <title>Expansion of phycobilisome linker gene families in mesophilic red algae.</title>
        <authorList>
            <person name="Lee J."/>
            <person name="Kim D."/>
            <person name="Bhattacharya D."/>
            <person name="Yoon H.S."/>
        </authorList>
    </citation>
    <scope>NUCLEOTIDE SEQUENCE [LARGE SCALE GENOMIC DNA]</scope>
    <source>
        <strain evidence="18">CCMP 1328</strain>
    </source>
</reference>
<dbReference type="InterPro" id="IPR014729">
    <property type="entry name" value="Rossmann-like_a/b/a_fold"/>
</dbReference>
<keyword evidence="6 15" id="KW-0436">Ligase</keyword>
<keyword evidence="10 15" id="KW-0648">Protein biosynthesis</keyword>
<evidence type="ECO:0000256" key="12">
    <source>
        <dbReference type="ARBA" id="ARBA00030904"/>
    </source>
</evidence>
<evidence type="ECO:0000256" key="14">
    <source>
        <dbReference type="PROSITE-ProRule" id="PRU00209"/>
    </source>
</evidence>
<protein>
    <recommendedName>
        <fullName evidence="3">methionine--tRNA ligase</fullName>
        <ecNumber evidence="3">6.1.1.10</ecNumber>
    </recommendedName>
    <alternativeName>
        <fullName evidence="12">Methionyl-tRNA synthetase</fullName>
    </alternativeName>
</protein>
<organism evidence="17 18">
    <name type="scientific">Porphyridium purpureum</name>
    <name type="common">Red alga</name>
    <name type="synonym">Porphyridium cruentum</name>
    <dbReference type="NCBI Taxonomy" id="35688"/>
    <lineage>
        <taxon>Eukaryota</taxon>
        <taxon>Rhodophyta</taxon>
        <taxon>Bangiophyceae</taxon>
        <taxon>Porphyridiales</taxon>
        <taxon>Porphyridiaceae</taxon>
        <taxon>Porphyridium</taxon>
    </lineage>
</organism>
<comment type="catalytic activity">
    <reaction evidence="13">
        <text>tRNA(Met) + L-methionine + ATP = L-methionyl-tRNA(Met) + AMP + diphosphate</text>
        <dbReference type="Rhea" id="RHEA:13481"/>
        <dbReference type="Rhea" id="RHEA-COMP:9667"/>
        <dbReference type="Rhea" id="RHEA-COMP:9698"/>
        <dbReference type="ChEBI" id="CHEBI:30616"/>
        <dbReference type="ChEBI" id="CHEBI:33019"/>
        <dbReference type="ChEBI" id="CHEBI:57844"/>
        <dbReference type="ChEBI" id="CHEBI:78442"/>
        <dbReference type="ChEBI" id="CHEBI:78530"/>
        <dbReference type="ChEBI" id="CHEBI:456215"/>
        <dbReference type="EC" id="6.1.1.10"/>
    </reaction>
</comment>
<dbReference type="Pfam" id="PF09334">
    <property type="entry name" value="tRNA-synt_1g"/>
    <property type="match status" value="1"/>
</dbReference>
<evidence type="ECO:0000256" key="1">
    <source>
        <dbReference type="ARBA" id="ARBA00004496"/>
    </source>
</evidence>
<accession>A0A5J4YGQ0</accession>
<keyword evidence="5 14" id="KW-0820">tRNA-binding</keyword>
<dbReference type="PROSITE" id="PS00178">
    <property type="entry name" value="AA_TRNA_LIGASE_I"/>
    <property type="match status" value="1"/>
</dbReference>
<keyword evidence="4" id="KW-0963">Cytoplasm</keyword>
<dbReference type="InterPro" id="IPR002547">
    <property type="entry name" value="tRNA-bd_dom"/>
</dbReference>
<evidence type="ECO:0000313" key="18">
    <source>
        <dbReference type="Proteomes" id="UP000324585"/>
    </source>
</evidence>
<keyword evidence="7 15" id="KW-0547">Nucleotide-binding</keyword>
<comment type="similarity">
    <text evidence="2 15">Belongs to the class-I aminoacyl-tRNA synthetase family.</text>
</comment>
<dbReference type="SUPFAM" id="SSF52374">
    <property type="entry name" value="Nucleotidylyl transferase"/>
    <property type="match status" value="1"/>
</dbReference>
<dbReference type="InterPro" id="IPR041872">
    <property type="entry name" value="Anticodon_Met"/>
</dbReference>
<dbReference type="AlphaFoldDB" id="A0A5J4YGQ0"/>
<dbReference type="InterPro" id="IPR014758">
    <property type="entry name" value="Met-tRNA_synth"/>
</dbReference>
<evidence type="ECO:0000256" key="11">
    <source>
        <dbReference type="ARBA" id="ARBA00023146"/>
    </source>
</evidence>
<gene>
    <name evidence="17" type="ORF">FVE85_8964</name>
</gene>
<evidence type="ECO:0000256" key="8">
    <source>
        <dbReference type="ARBA" id="ARBA00022840"/>
    </source>
</evidence>
<keyword evidence="11 15" id="KW-0030">Aminoacyl-tRNA synthetase</keyword>
<evidence type="ECO:0000259" key="16">
    <source>
        <dbReference type="PROSITE" id="PS50886"/>
    </source>
</evidence>
<dbReference type="Gene3D" id="3.40.50.620">
    <property type="entry name" value="HUPs"/>
    <property type="match status" value="1"/>
</dbReference>
<dbReference type="InterPro" id="IPR012340">
    <property type="entry name" value="NA-bd_OB-fold"/>
</dbReference>
<dbReference type="SUPFAM" id="SSF47323">
    <property type="entry name" value="Anticodon-binding domain of a subclass of class I aminoacyl-tRNA synthetases"/>
    <property type="match status" value="1"/>
</dbReference>
<dbReference type="NCBIfam" id="TIGR00398">
    <property type="entry name" value="metG"/>
    <property type="match status" value="1"/>
</dbReference>
<evidence type="ECO:0000256" key="4">
    <source>
        <dbReference type="ARBA" id="ARBA00022490"/>
    </source>
</evidence>
<dbReference type="OMA" id="PGAESHY"/>
<dbReference type="EC" id="6.1.1.10" evidence="3"/>
<dbReference type="SUPFAM" id="SSF50249">
    <property type="entry name" value="Nucleic acid-binding proteins"/>
    <property type="match status" value="1"/>
</dbReference>
<sequence length="929" mass="103840">MAGDTAAPRVKAGERNVLVTSALPYVNNVPHLGNLIGAVLSADVYARYLRQRGVNCVYVCGTDEYGTATETKAQQEGVTPSEICDHYFKIHSEIYEWFDISFDHFGRTSKPYQTQIVQDIFRQVNEKGMIQKGELEQLFCERDKRFLADRFVRGTCPQCTYEDARGDQCEHCGRMLNPSELIRPKCSTCGSEPVSRTSKHLFLDLTTIQSRLERWVEETSKRGDWNSNCIAMTQSWLRDGLKPRCITRDLKWGVPVPLEGYTDKVFYVWFDAPIGYISITAELMPEHWKEWWQNPRNVELVQFMGKDNVPFHTIVFPSALLATEQEWTMVHHLSTTEYLNYESGKFSKSKGVGVFGNDAKNTGIGVEVWRYYLMSNRPEGADSVFLWSDFQAKNNTELLNNVGNFCNRAITFVSKFFDGEISAVSLSSEDERFLEQVNEALNAYIKAFDKVQLKSALRHAMTLSSHANTYMQHNEPWKHVKVDKPRAASVVSLSCNVVLLLNALLEPFLGTRFSNKVLGMLGLSRDARYTRIPDTFSLMLETGHKIGSPELLFSTIDDKTVAALKLKFAGAQDDSTRIGHLNITDAGSVGAAAAAAAAKAEGAFQLDLRVGRIVEVRESADSDKLYVGKVDVGEGESGGANAARNFVAGLRDLYKLEELQGRTVVVVCNLQPVQLGGIESQAMLLTAEKKKSCVLLEVAPECKPGDQVATMAVPYLRSALLLDRKGFQNASKPFRVGASGKVFFQKEFELGVLGADGAFHPISAGDVGEGGKLNFTLGAHARMTTVLRAVRQRLTFLERLQDFHCRFRRQVFVKIIVDLDHGCVDASPKALHLHKMEKAVWRIASHFDSQILFTSFEHFVAAANHTWRRSAHLDVVFPDFLAIIHGVECSHLVDTHRRHLKNVCNLIHGSQGKPSSALSLRKIERGNHG</sequence>
<dbReference type="CDD" id="cd00814">
    <property type="entry name" value="MetRS_core"/>
    <property type="match status" value="1"/>
</dbReference>
<dbReference type="PANTHER" id="PTHR45765">
    <property type="entry name" value="METHIONINE--TRNA LIGASE"/>
    <property type="match status" value="1"/>
</dbReference>
<dbReference type="FunFam" id="2.20.28.20:FF:000001">
    <property type="entry name" value="Methionine--tRNA ligase"/>
    <property type="match status" value="1"/>
</dbReference>
<evidence type="ECO:0000256" key="10">
    <source>
        <dbReference type="ARBA" id="ARBA00022917"/>
    </source>
</evidence>
<dbReference type="GO" id="GO:0006431">
    <property type="term" value="P:methionyl-tRNA aminoacylation"/>
    <property type="evidence" value="ECO:0007669"/>
    <property type="project" value="InterPro"/>
</dbReference>
<dbReference type="OrthoDB" id="5844513at2759"/>
<evidence type="ECO:0000256" key="15">
    <source>
        <dbReference type="RuleBase" id="RU363039"/>
    </source>
</evidence>
<dbReference type="GO" id="GO:0004825">
    <property type="term" value="F:methionine-tRNA ligase activity"/>
    <property type="evidence" value="ECO:0007669"/>
    <property type="project" value="UniProtKB-EC"/>
</dbReference>
<name>A0A5J4YGQ0_PORPP</name>
<comment type="caution">
    <text evidence="17">The sequence shown here is derived from an EMBL/GenBank/DDBJ whole genome shotgun (WGS) entry which is preliminary data.</text>
</comment>
<evidence type="ECO:0000256" key="13">
    <source>
        <dbReference type="ARBA" id="ARBA00047364"/>
    </source>
</evidence>
<dbReference type="PRINTS" id="PR01041">
    <property type="entry name" value="TRNASYNTHMET"/>
</dbReference>
<evidence type="ECO:0000256" key="6">
    <source>
        <dbReference type="ARBA" id="ARBA00022598"/>
    </source>
</evidence>
<keyword evidence="18" id="KW-1185">Reference proteome</keyword>
<dbReference type="GO" id="GO:0005829">
    <property type="term" value="C:cytosol"/>
    <property type="evidence" value="ECO:0007669"/>
    <property type="project" value="TreeGrafter"/>
</dbReference>
<dbReference type="NCBIfam" id="NF001100">
    <property type="entry name" value="PRK00133.1"/>
    <property type="match status" value="1"/>
</dbReference>
<dbReference type="EMBL" id="VRMN01000027">
    <property type="protein sequence ID" value="KAA8490438.1"/>
    <property type="molecule type" value="Genomic_DNA"/>
</dbReference>
<comment type="subcellular location">
    <subcellularLocation>
        <location evidence="1">Cytoplasm</location>
    </subcellularLocation>
</comment>
<dbReference type="InterPro" id="IPR001412">
    <property type="entry name" value="aa-tRNA-synth_I_CS"/>
</dbReference>
<evidence type="ECO:0000313" key="17">
    <source>
        <dbReference type="EMBL" id="KAA8490438.1"/>
    </source>
</evidence>
<evidence type="ECO:0000256" key="5">
    <source>
        <dbReference type="ARBA" id="ARBA00022555"/>
    </source>
</evidence>
<dbReference type="PANTHER" id="PTHR45765:SF1">
    <property type="entry name" value="METHIONINE--TRNA LIGASE, CYTOPLASMIC"/>
    <property type="match status" value="1"/>
</dbReference>
<dbReference type="PROSITE" id="PS50886">
    <property type="entry name" value="TRBD"/>
    <property type="match status" value="1"/>
</dbReference>
<dbReference type="Pfam" id="PF19303">
    <property type="entry name" value="Anticodon_3"/>
    <property type="match status" value="1"/>
</dbReference>
<dbReference type="InterPro" id="IPR015413">
    <property type="entry name" value="Methionyl/Leucyl_tRNA_Synth"/>
</dbReference>
<dbReference type="InterPro" id="IPR023458">
    <property type="entry name" value="Met-tRNA_ligase_1"/>
</dbReference>
<dbReference type="Gene3D" id="1.10.730.10">
    <property type="entry name" value="Isoleucyl-tRNA Synthetase, Domain 1"/>
    <property type="match status" value="1"/>
</dbReference>
<dbReference type="GO" id="GO:0000049">
    <property type="term" value="F:tRNA binding"/>
    <property type="evidence" value="ECO:0007669"/>
    <property type="project" value="UniProtKB-UniRule"/>
</dbReference>
<feature type="domain" description="TRNA-binding" evidence="16">
    <location>
        <begin position="602"/>
        <end position="709"/>
    </location>
</feature>
<keyword evidence="8 15" id="KW-0067">ATP-binding</keyword>